<name>A0ABP8MYV9_9BACT</name>
<evidence type="ECO:0000313" key="2">
    <source>
        <dbReference type="Proteomes" id="UP001501410"/>
    </source>
</evidence>
<sequence>MAETRIRLDKQVQKAPASKMVPLSDANGELQYLDFNLLVKAGETLTVLNSVEVVGGNLVIKYTAEDGRQQVVSTALNYSQTDIKVTDAKLDNPSSGVYRLLLTESDGSTFPVDLSALLAVVSQNTEFVVLDGNGTPQSPLRISLTDFFWNSIPRPELTEVYRDLSQGDSITLAAKAGNIAQESIKVYRNGMRQDQDFDYSFIVDGDNATIRFNEGFTDRLKEKVVVDYRPIPAAI</sequence>
<dbReference type="RefSeq" id="WP_344827193.1">
    <property type="nucleotide sequence ID" value="NZ_BAABEZ010000022.1"/>
</dbReference>
<accession>A0ABP8MYV9</accession>
<proteinExistence type="predicted"/>
<evidence type="ECO:0000313" key="1">
    <source>
        <dbReference type="EMBL" id="GAA4457023.1"/>
    </source>
</evidence>
<protein>
    <submittedName>
        <fullName evidence="1">Uncharacterized protein</fullName>
    </submittedName>
</protein>
<dbReference type="Proteomes" id="UP001501410">
    <property type="component" value="Unassembled WGS sequence"/>
</dbReference>
<organism evidence="1 2">
    <name type="scientific">Rurimicrobium arvi</name>
    <dbReference type="NCBI Taxonomy" id="2049916"/>
    <lineage>
        <taxon>Bacteria</taxon>
        <taxon>Pseudomonadati</taxon>
        <taxon>Bacteroidota</taxon>
        <taxon>Chitinophagia</taxon>
        <taxon>Chitinophagales</taxon>
        <taxon>Chitinophagaceae</taxon>
        <taxon>Rurimicrobium</taxon>
    </lineage>
</organism>
<gene>
    <name evidence="1" type="ORF">GCM10023092_23210</name>
</gene>
<dbReference type="EMBL" id="BAABEZ010000022">
    <property type="protein sequence ID" value="GAA4457023.1"/>
    <property type="molecule type" value="Genomic_DNA"/>
</dbReference>
<comment type="caution">
    <text evidence="1">The sequence shown here is derived from an EMBL/GenBank/DDBJ whole genome shotgun (WGS) entry which is preliminary data.</text>
</comment>
<keyword evidence="2" id="KW-1185">Reference proteome</keyword>
<reference evidence="2" key="1">
    <citation type="journal article" date="2019" name="Int. J. Syst. Evol. Microbiol.">
        <title>The Global Catalogue of Microorganisms (GCM) 10K type strain sequencing project: providing services to taxonomists for standard genome sequencing and annotation.</title>
        <authorList>
            <consortium name="The Broad Institute Genomics Platform"/>
            <consortium name="The Broad Institute Genome Sequencing Center for Infectious Disease"/>
            <person name="Wu L."/>
            <person name="Ma J."/>
        </authorList>
    </citation>
    <scope>NUCLEOTIDE SEQUENCE [LARGE SCALE GENOMIC DNA]</scope>
    <source>
        <strain evidence="2">JCM 31921</strain>
    </source>
</reference>